<accession>A0A1A8VDK1</accession>
<sequence>TSTSSKGHCSTRRSVFKSGSVLLTVYAPKKKKTVCVLSSMHQHMVTRDDGRINK</sequence>
<feature type="non-terminal residue" evidence="1">
    <location>
        <position position="54"/>
    </location>
</feature>
<reference evidence="1" key="2">
    <citation type="submission" date="2016-06" db="EMBL/GenBank/DDBJ databases">
        <title>The genome of a short-lived fish provides insights into sex chromosome evolution and the genetic control of aging.</title>
        <authorList>
            <person name="Reichwald K."/>
            <person name="Felder M."/>
            <person name="Petzold A."/>
            <person name="Koch P."/>
            <person name="Groth M."/>
            <person name="Platzer M."/>
        </authorList>
    </citation>
    <scope>NUCLEOTIDE SEQUENCE</scope>
    <source>
        <tissue evidence="1">Brain</tissue>
    </source>
</reference>
<feature type="non-terminal residue" evidence="1">
    <location>
        <position position="1"/>
    </location>
</feature>
<evidence type="ECO:0000313" key="1">
    <source>
        <dbReference type="EMBL" id="SBS57642.1"/>
    </source>
</evidence>
<protein>
    <submittedName>
        <fullName evidence="1">Uncharacterized protein</fullName>
    </submittedName>
</protein>
<proteinExistence type="predicted"/>
<organism evidence="1">
    <name type="scientific">Nothobranchius furzeri</name>
    <name type="common">Turquoise killifish</name>
    <dbReference type="NCBI Taxonomy" id="105023"/>
    <lineage>
        <taxon>Eukaryota</taxon>
        <taxon>Metazoa</taxon>
        <taxon>Chordata</taxon>
        <taxon>Craniata</taxon>
        <taxon>Vertebrata</taxon>
        <taxon>Euteleostomi</taxon>
        <taxon>Actinopterygii</taxon>
        <taxon>Neopterygii</taxon>
        <taxon>Teleostei</taxon>
        <taxon>Neoteleostei</taxon>
        <taxon>Acanthomorphata</taxon>
        <taxon>Ovalentaria</taxon>
        <taxon>Atherinomorphae</taxon>
        <taxon>Cyprinodontiformes</taxon>
        <taxon>Nothobranchiidae</taxon>
        <taxon>Nothobranchius</taxon>
    </lineage>
</organism>
<name>A0A1A8VDK1_NOTFU</name>
<dbReference type="AlphaFoldDB" id="A0A1A8VDK1"/>
<gene>
    <name evidence="1" type="primary">OLA.11169</name>
</gene>
<reference evidence="1" key="1">
    <citation type="submission" date="2016-05" db="EMBL/GenBank/DDBJ databases">
        <authorList>
            <person name="Lavstsen T."/>
            <person name="Jespersen J.S."/>
        </authorList>
    </citation>
    <scope>NUCLEOTIDE SEQUENCE</scope>
    <source>
        <tissue evidence="1">Brain</tissue>
    </source>
</reference>
<dbReference type="EMBL" id="HAEJ01017185">
    <property type="protein sequence ID" value="SBS57642.1"/>
    <property type="molecule type" value="Transcribed_RNA"/>
</dbReference>